<dbReference type="OrthoDB" id="3687641at2759"/>
<evidence type="ECO:0000256" key="4">
    <source>
        <dbReference type="SAM" id="Phobius"/>
    </source>
</evidence>
<sequence>MWTRLSGEAHGTAVRNCWQSCVGSTRRIPKRTSVSIRCISENGGDGRDTAPRYPLYLSCVSPTSPVRDINLNLTPHQRTNRALRTSDQLSGITGPPLKRSCTPKLRDLRQGRLASFVGPFSVCTMAPRSPPLALAFVTALLVATALGSLLALLGVEPSRINWRRSDVTHTWIGSDFPEDFPMPPLDSVKLTVEDTVHYQLFDEAAHDEWESVFPSGGGFVYLGPNKRKFSLAMFHSLHCLQQIREAITGHDDPLAPATSPHSHIHHCLNYIRSLILCSPDLTLEPQSYYLHDQLHKQGVDGLGVTHTCRDWTQVYAALEENWAEYQIWLNGTTAVW</sequence>
<feature type="transmembrane region" description="Helical" evidence="4">
    <location>
        <begin position="132"/>
        <end position="155"/>
    </location>
</feature>
<keyword evidence="2" id="KW-0560">Oxidoreductase</keyword>
<keyword evidence="4" id="KW-1133">Transmembrane helix</keyword>
<dbReference type="GO" id="GO:0016491">
    <property type="term" value="F:oxidoreductase activity"/>
    <property type="evidence" value="ECO:0007669"/>
    <property type="project" value="UniProtKB-KW"/>
</dbReference>
<gene>
    <name evidence="5" type="ORF">EXIGLDRAFT_250527</name>
</gene>
<evidence type="ECO:0000256" key="2">
    <source>
        <dbReference type="ARBA" id="ARBA00023002"/>
    </source>
</evidence>
<accession>A0A165MHE7</accession>
<evidence type="ECO:0000313" key="6">
    <source>
        <dbReference type="Proteomes" id="UP000077266"/>
    </source>
</evidence>
<dbReference type="PANTHER" id="PTHR33365">
    <property type="entry name" value="YALI0B05434P"/>
    <property type="match status" value="1"/>
</dbReference>
<evidence type="ECO:0000256" key="1">
    <source>
        <dbReference type="ARBA" id="ARBA00004685"/>
    </source>
</evidence>
<evidence type="ECO:0000313" key="5">
    <source>
        <dbReference type="EMBL" id="KZV99268.1"/>
    </source>
</evidence>
<reference evidence="5 6" key="1">
    <citation type="journal article" date="2016" name="Mol. Biol. Evol.">
        <title>Comparative Genomics of Early-Diverging Mushroom-Forming Fungi Provides Insights into the Origins of Lignocellulose Decay Capabilities.</title>
        <authorList>
            <person name="Nagy L.G."/>
            <person name="Riley R."/>
            <person name="Tritt A."/>
            <person name="Adam C."/>
            <person name="Daum C."/>
            <person name="Floudas D."/>
            <person name="Sun H."/>
            <person name="Yadav J.S."/>
            <person name="Pangilinan J."/>
            <person name="Larsson K.H."/>
            <person name="Matsuura K."/>
            <person name="Barry K."/>
            <person name="Labutti K."/>
            <person name="Kuo R."/>
            <person name="Ohm R.A."/>
            <person name="Bhattacharya S.S."/>
            <person name="Shirouzu T."/>
            <person name="Yoshinaga Y."/>
            <person name="Martin F.M."/>
            <person name="Grigoriev I.V."/>
            <person name="Hibbett D.S."/>
        </authorList>
    </citation>
    <scope>NUCLEOTIDE SEQUENCE [LARGE SCALE GENOMIC DNA]</scope>
    <source>
        <strain evidence="5 6">HHB12029</strain>
    </source>
</reference>
<dbReference type="PANTHER" id="PTHR33365:SF11">
    <property type="entry name" value="TAT PATHWAY SIGNAL SEQUENCE"/>
    <property type="match status" value="1"/>
</dbReference>
<evidence type="ECO:0000256" key="3">
    <source>
        <dbReference type="ARBA" id="ARBA00035112"/>
    </source>
</evidence>
<dbReference type="Pfam" id="PF11807">
    <property type="entry name" value="UstYa"/>
    <property type="match status" value="1"/>
</dbReference>
<protein>
    <recommendedName>
        <fullName evidence="7">Oxidase ustYa</fullName>
    </recommendedName>
</protein>
<proteinExistence type="inferred from homology"/>
<organism evidence="5 6">
    <name type="scientific">Exidia glandulosa HHB12029</name>
    <dbReference type="NCBI Taxonomy" id="1314781"/>
    <lineage>
        <taxon>Eukaryota</taxon>
        <taxon>Fungi</taxon>
        <taxon>Dikarya</taxon>
        <taxon>Basidiomycota</taxon>
        <taxon>Agaricomycotina</taxon>
        <taxon>Agaricomycetes</taxon>
        <taxon>Auriculariales</taxon>
        <taxon>Exidiaceae</taxon>
        <taxon>Exidia</taxon>
    </lineage>
</organism>
<evidence type="ECO:0008006" key="7">
    <source>
        <dbReference type="Google" id="ProtNLM"/>
    </source>
</evidence>
<name>A0A165MHE7_EXIGL</name>
<keyword evidence="4" id="KW-0472">Membrane</keyword>
<dbReference type="InterPro" id="IPR021765">
    <property type="entry name" value="UstYa-like"/>
</dbReference>
<dbReference type="AlphaFoldDB" id="A0A165MHE7"/>
<comment type="similarity">
    <text evidence="3">Belongs to the ustYa family.</text>
</comment>
<dbReference type="EMBL" id="KV425911">
    <property type="protein sequence ID" value="KZV99268.1"/>
    <property type="molecule type" value="Genomic_DNA"/>
</dbReference>
<dbReference type="GO" id="GO:0043386">
    <property type="term" value="P:mycotoxin biosynthetic process"/>
    <property type="evidence" value="ECO:0007669"/>
    <property type="project" value="InterPro"/>
</dbReference>
<comment type="pathway">
    <text evidence="1">Mycotoxin biosynthesis.</text>
</comment>
<keyword evidence="6" id="KW-1185">Reference proteome</keyword>
<dbReference type="InParanoid" id="A0A165MHE7"/>
<dbReference type="STRING" id="1314781.A0A165MHE7"/>
<keyword evidence="4" id="KW-0812">Transmembrane</keyword>
<dbReference type="Proteomes" id="UP000077266">
    <property type="component" value="Unassembled WGS sequence"/>
</dbReference>